<dbReference type="PANTHER" id="PTHR30478">
    <property type="entry name" value="DNA POLYMERASE III SUBUNIT BETA"/>
    <property type="match status" value="1"/>
</dbReference>
<evidence type="ECO:0000259" key="11">
    <source>
        <dbReference type="Pfam" id="PF00712"/>
    </source>
</evidence>
<dbReference type="RefSeq" id="WP_091728536.1">
    <property type="nucleotide sequence ID" value="NZ_FNQE01000010.1"/>
</dbReference>
<keyword evidence="5 10" id="KW-0808">Transferase</keyword>
<dbReference type="GO" id="GO:0009360">
    <property type="term" value="C:DNA polymerase III complex"/>
    <property type="evidence" value="ECO:0007669"/>
    <property type="project" value="InterPro"/>
</dbReference>
<dbReference type="Pfam" id="PF02767">
    <property type="entry name" value="DNA_pol3_beta_2"/>
    <property type="match status" value="1"/>
</dbReference>
<dbReference type="InterPro" id="IPR022635">
    <property type="entry name" value="DNA_polIII_beta_C"/>
</dbReference>
<evidence type="ECO:0000259" key="12">
    <source>
        <dbReference type="Pfam" id="PF02767"/>
    </source>
</evidence>
<name>A0A1H3NLM3_9FIRM</name>
<keyword evidence="15" id="KW-1185">Reference proteome</keyword>
<dbReference type="Gene3D" id="3.70.10.10">
    <property type="match status" value="1"/>
</dbReference>
<dbReference type="PANTHER" id="PTHR30478:SF0">
    <property type="entry name" value="BETA SLIDING CLAMP"/>
    <property type="match status" value="1"/>
</dbReference>
<dbReference type="STRING" id="415015.SAMN05660462_01181"/>
<dbReference type="Pfam" id="PF02768">
    <property type="entry name" value="DNA_pol3_beta_3"/>
    <property type="match status" value="1"/>
</dbReference>
<evidence type="ECO:0000313" key="15">
    <source>
        <dbReference type="Proteomes" id="UP000198625"/>
    </source>
</evidence>
<evidence type="ECO:0000256" key="4">
    <source>
        <dbReference type="ARBA" id="ARBA00022490"/>
    </source>
</evidence>
<dbReference type="InterPro" id="IPR046938">
    <property type="entry name" value="DNA_clamp_sf"/>
</dbReference>
<dbReference type="EMBL" id="FNQE01000010">
    <property type="protein sequence ID" value="SDY89560.1"/>
    <property type="molecule type" value="Genomic_DNA"/>
</dbReference>
<feature type="domain" description="DNA polymerase III beta sliding clamp C-terminal" evidence="13">
    <location>
        <begin position="246"/>
        <end position="363"/>
    </location>
</feature>
<keyword evidence="6 10" id="KW-0548">Nucleotidyltransferase</keyword>
<dbReference type="GO" id="GO:0008408">
    <property type="term" value="F:3'-5' exonuclease activity"/>
    <property type="evidence" value="ECO:0007669"/>
    <property type="project" value="InterPro"/>
</dbReference>
<dbReference type="AlphaFoldDB" id="A0A1H3NLM3"/>
<comment type="subcellular location">
    <subcellularLocation>
        <location evidence="1 10">Cytoplasm</location>
    </subcellularLocation>
</comment>
<comment type="function">
    <text evidence="10">Confers DNA tethering and processivity to DNA polymerases and other proteins. Acts as a clamp, forming a ring around DNA (a reaction catalyzed by the clamp-loading complex) which diffuses in an ATP-independent manner freely and bidirectionally along dsDNA. Initially characterized for its ability to contact the catalytic subunit of DNA polymerase III (Pol III), a complex, multichain enzyme responsible for most of the replicative synthesis in bacteria; Pol III exhibits 3'-5' exonuclease proofreading activity. The beta chain is required for initiation of replication as well as for processivity of DNA replication.</text>
</comment>
<feature type="domain" description="DNA polymerase III beta sliding clamp N-terminal" evidence="11">
    <location>
        <begin position="1"/>
        <end position="119"/>
    </location>
</feature>
<evidence type="ECO:0000313" key="14">
    <source>
        <dbReference type="EMBL" id="SDY89560.1"/>
    </source>
</evidence>
<dbReference type="NCBIfam" id="TIGR00663">
    <property type="entry name" value="dnan"/>
    <property type="match status" value="1"/>
</dbReference>
<gene>
    <name evidence="14" type="ORF">SAMN05660462_01181</name>
</gene>
<dbReference type="SUPFAM" id="SSF55979">
    <property type="entry name" value="DNA clamp"/>
    <property type="match status" value="3"/>
</dbReference>
<dbReference type="GO" id="GO:0003887">
    <property type="term" value="F:DNA-directed DNA polymerase activity"/>
    <property type="evidence" value="ECO:0007669"/>
    <property type="project" value="UniProtKB-UniRule"/>
</dbReference>
<evidence type="ECO:0000259" key="13">
    <source>
        <dbReference type="Pfam" id="PF02768"/>
    </source>
</evidence>
<proteinExistence type="inferred from homology"/>
<evidence type="ECO:0000256" key="5">
    <source>
        <dbReference type="ARBA" id="ARBA00022679"/>
    </source>
</evidence>
<dbReference type="GO" id="GO:0003677">
    <property type="term" value="F:DNA binding"/>
    <property type="evidence" value="ECO:0007669"/>
    <property type="project" value="UniProtKB-UniRule"/>
</dbReference>
<evidence type="ECO:0000256" key="2">
    <source>
        <dbReference type="ARBA" id="ARBA00010752"/>
    </source>
</evidence>
<dbReference type="Pfam" id="PF00712">
    <property type="entry name" value="DNA_pol3_beta"/>
    <property type="match status" value="1"/>
</dbReference>
<dbReference type="PIRSF" id="PIRSF000804">
    <property type="entry name" value="DNA_pol_III_b"/>
    <property type="match status" value="1"/>
</dbReference>
<evidence type="ECO:0000256" key="9">
    <source>
        <dbReference type="ARBA" id="ARBA00023125"/>
    </source>
</evidence>
<keyword evidence="4 10" id="KW-0963">Cytoplasm</keyword>
<reference evidence="14 15" key="1">
    <citation type="submission" date="2016-10" db="EMBL/GenBank/DDBJ databases">
        <authorList>
            <person name="de Groot N.N."/>
        </authorList>
    </citation>
    <scope>NUCLEOTIDE SEQUENCE [LARGE SCALE GENOMIC DNA]</scope>
    <source>
        <strain evidence="14 15">DSM 21650</strain>
    </source>
</reference>
<dbReference type="Proteomes" id="UP000198625">
    <property type="component" value="Unassembled WGS sequence"/>
</dbReference>
<dbReference type="GO" id="GO:0005737">
    <property type="term" value="C:cytoplasm"/>
    <property type="evidence" value="ECO:0007669"/>
    <property type="project" value="UniProtKB-SubCell"/>
</dbReference>
<dbReference type="CDD" id="cd00140">
    <property type="entry name" value="beta_clamp"/>
    <property type="match status" value="1"/>
</dbReference>
<dbReference type="InterPro" id="IPR022634">
    <property type="entry name" value="DNA_polIII_beta_N"/>
</dbReference>
<dbReference type="OrthoDB" id="8421503at2"/>
<organism evidence="14 15">
    <name type="scientific">Proteiniborus ethanoligenes</name>
    <dbReference type="NCBI Taxonomy" id="415015"/>
    <lineage>
        <taxon>Bacteria</taxon>
        <taxon>Bacillati</taxon>
        <taxon>Bacillota</taxon>
        <taxon>Clostridia</taxon>
        <taxon>Eubacteriales</taxon>
        <taxon>Proteiniborus</taxon>
    </lineage>
</organism>
<protein>
    <recommendedName>
        <fullName evidence="3 10">Beta sliding clamp</fullName>
    </recommendedName>
</protein>
<dbReference type="Gene3D" id="3.10.150.10">
    <property type="entry name" value="DNA Polymerase III, subunit A, domain 2"/>
    <property type="match status" value="1"/>
</dbReference>
<keyword evidence="9" id="KW-0238">DNA-binding</keyword>
<evidence type="ECO:0000256" key="8">
    <source>
        <dbReference type="ARBA" id="ARBA00022932"/>
    </source>
</evidence>
<accession>A0A1H3NLM3</accession>
<evidence type="ECO:0000256" key="6">
    <source>
        <dbReference type="ARBA" id="ARBA00022695"/>
    </source>
</evidence>
<keyword evidence="8 10" id="KW-0239">DNA-directed DNA polymerase</keyword>
<evidence type="ECO:0000256" key="3">
    <source>
        <dbReference type="ARBA" id="ARBA00021035"/>
    </source>
</evidence>
<sequence>MKIKIQQRELSKCINIVQKGISSKTTLPILSGILLEAKEGKLKLTGTDLEIGIKSSVDCETIKEGSIVITSRIFGDIIRKLPDMPIEINVDENNNMHIQCGNSKFNLIGQSAIDYPQLPEIFESNYFEIPKDLLKSMIRQTIFATAQDETRPILTGALLETSNNNVSLVAIDGYRLAVKKVSVNVSEDIKVVIPAKTLNEVNKILEDDDAEVKISYNQGNIIFNIGDTLITSRLLEGQFLNYSDIIRNEYKLKAKVNTRDFQECLERASLLAREGKNNLVKIDISDDKLIITSNSEIGNVHEELPIKLEGNDIKIAFNSKYILEGIKAIDSEEIEMNMISNVNPCIIRPVEDNSYTYLVLPVRLAADE</sequence>
<dbReference type="InterPro" id="IPR022637">
    <property type="entry name" value="DNA_polIII_beta_cen"/>
</dbReference>
<comment type="similarity">
    <text evidence="2 10">Belongs to the beta sliding clamp family.</text>
</comment>
<keyword evidence="7 10" id="KW-0235">DNA replication</keyword>
<comment type="subunit">
    <text evidence="10">Forms a ring-shaped head-to-tail homodimer around DNA.</text>
</comment>
<dbReference type="GO" id="GO:0006271">
    <property type="term" value="P:DNA strand elongation involved in DNA replication"/>
    <property type="evidence" value="ECO:0007669"/>
    <property type="project" value="TreeGrafter"/>
</dbReference>
<feature type="domain" description="DNA polymerase III beta sliding clamp central" evidence="12">
    <location>
        <begin position="128"/>
        <end position="239"/>
    </location>
</feature>
<evidence type="ECO:0000256" key="1">
    <source>
        <dbReference type="ARBA" id="ARBA00004496"/>
    </source>
</evidence>
<evidence type="ECO:0000256" key="10">
    <source>
        <dbReference type="PIRNR" id="PIRNR000804"/>
    </source>
</evidence>
<dbReference type="InterPro" id="IPR001001">
    <property type="entry name" value="DNA_polIII_beta"/>
</dbReference>
<evidence type="ECO:0000256" key="7">
    <source>
        <dbReference type="ARBA" id="ARBA00022705"/>
    </source>
</evidence>
<dbReference type="SMART" id="SM00480">
    <property type="entry name" value="POL3Bc"/>
    <property type="match status" value="1"/>
</dbReference>